<evidence type="ECO:0000259" key="3">
    <source>
        <dbReference type="PROSITE" id="PS51742"/>
    </source>
</evidence>
<dbReference type="PANTHER" id="PTHR31100">
    <property type="entry name" value="AT-HOOK MOTIF NUCLEAR-LOCALIZED PROTEIN 15"/>
    <property type="match status" value="1"/>
</dbReference>
<comment type="subcellular location">
    <subcellularLocation>
        <location evidence="1">Nucleus</location>
    </subcellularLocation>
</comment>
<reference evidence="4" key="2">
    <citation type="submission" date="2023-06" db="EMBL/GenBank/DDBJ databases">
        <authorList>
            <person name="Ma L."/>
            <person name="Liu K.-W."/>
            <person name="Li Z."/>
            <person name="Hsiao Y.-Y."/>
            <person name="Qi Y."/>
            <person name="Fu T."/>
            <person name="Tang G."/>
            <person name="Zhang D."/>
            <person name="Sun W.-H."/>
            <person name="Liu D.-K."/>
            <person name="Li Y."/>
            <person name="Chen G.-Z."/>
            <person name="Liu X.-D."/>
            <person name="Liao X.-Y."/>
            <person name="Jiang Y.-T."/>
            <person name="Yu X."/>
            <person name="Hao Y."/>
            <person name="Huang J."/>
            <person name="Zhao X.-W."/>
            <person name="Ke S."/>
            <person name="Chen Y.-Y."/>
            <person name="Wu W.-L."/>
            <person name="Hsu J.-L."/>
            <person name="Lin Y.-F."/>
            <person name="Huang M.-D."/>
            <person name="Li C.-Y."/>
            <person name="Huang L."/>
            <person name="Wang Z.-W."/>
            <person name="Zhao X."/>
            <person name="Zhong W.-Y."/>
            <person name="Peng D.-H."/>
            <person name="Ahmad S."/>
            <person name="Lan S."/>
            <person name="Zhang J.-S."/>
            <person name="Tsai W.-C."/>
            <person name="Van De Peer Y."/>
            <person name="Liu Z.-J."/>
        </authorList>
    </citation>
    <scope>NUCLEOTIDE SEQUENCE</scope>
    <source>
        <strain evidence="4">SCP</strain>
        <tissue evidence="4">Leaves</tissue>
    </source>
</reference>
<dbReference type="GO" id="GO:0003700">
    <property type="term" value="F:DNA-binding transcription factor activity"/>
    <property type="evidence" value="ECO:0007669"/>
    <property type="project" value="TreeGrafter"/>
</dbReference>
<evidence type="ECO:0000256" key="2">
    <source>
        <dbReference type="SAM" id="MobiDB-lite"/>
    </source>
</evidence>
<keyword evidence="5" id="KW-1185">Reference proteome</keyword>
<dbReference type="AlphaFoldDB" id="A0AAV9B0W5"/>
<dbReference type="Gene3D" id="3.30.1330.80">
    <property type="entry name" value="Hypothetical protein, similar to alpha- acetolactate decarboxylase, domain 2"/>
    <property type="match status" value="1"/>
</dbReference>
<feature type="region of interest" description="Disordered" evidence="2">
    <location>
        <begin position="293"/>
        <end position="323"/>
    </location>
</feature>
<feature type="domain" description="PPC" evidence="3">
    <location>
        <begin position="154"/>
        <end position="301"/>
    </location>
</feature>
<name>A0AAV9B0W5_ACOGR</name>
<dbReference type="GO" id="GO:0003680">
    <property type="term" value="F:minor groove of adenine-thymine-rich DNA binding"/>
    <property type="evidence" value="ECO:0007669"/>
    <property type="project" value="InterPro"/>
</dbReference>
<evidence type="ECO:0000256" key="1">
    <source>
        <dbReference type="ARBA" id="ARBA00004123"/>
    </source>
</evidence>
<evidence type="ECO:0000313" key="5">
    <source>
        <dbReference type="Proteomes" id="UP001179952"/>
    </source>
</evidence>
<dbReference type="Proteomes" id="UP001179952">
    <property type="component" value="Unassembled WGS sequence"/>
</dbReference>
<keyword evidence="4" id="KW-0238">DNA-binding</keyword>
<dbReference type="PROSITE" id="PS51742">
    <property type="entry name" value="PPC"/>
    <property type="match status" value="1"/>
</dbReference>
<dbReference type="Pfam" id="PF03479">
    <property type="entry name" value="PCC"/>
    <property type="match status" value="1"/>
</dbReference>
<dbReference type="EMBL" id="JAUJYN010000005">
    <property type="protein sequence ID" value="KAK1270080.1"/>
    <property type="molecule type" value="Genomic_DNA"/>
</dbReference>
<organism evidence="4 5">
    <name type="scientific">Acorus gramineus</name>
    <name type="common">Dwarf sweet flag</name>
    <dbReference type="NCBI Taxonomy" id="55184"/>
    <lineage>
        <taxon>Eukaryota</taxon>
        <taxon>Viridiplantae</taxon>
        <taxon>Streptophyta</taxon>
        <taxon>Embryophyta</taxon>
        <taxon>Tracheophyta</taxon>
        <taxon>Spermatophyta</taxon>
        <taxon>Magnoliopsida</taxon>
        <taxon>Liliopsida</taxon>
        <taxon>Acoraceae</taxon>
        <taxon>Acorus</taxon>
    </lineage>
</organism>
<feature type="compositionally biased region" description="Low complexity" evidence="2">
    <location>
        <begin position="303"/>
        <end position="318"/>
    </location>
</feature>
<dbReference type="GO" id="GO:0005634">
    <property type="term" value="C:nucleus"/>
    <property type="evidence" value="ECO:0007669"/>
    <property type="project" value="UniProtKB-SubCell"/>
</dbReference>
<feature type="region of interest" description="Disordered" evidence="2">
    <location>
        <begin position="1"/>
        <end position="154"/>
    </location>
</feature>
<evidence type="ECO:0000313" key="4">
    <source>
        <dbReference type="EMBL" id="KAK1270080.1"/>
    </source>
</evidence>
<dbReference type="InterPro" id="IPR014476">
    <property type="entry name" value="AHL15-29"/>
</dbReference>
<dbReference type="InterPro" id="IPR005175">
    <property type="entry name" value="PPC_dom"/>
</dbReference>
<protein>
    <submittedName>
        <fullName evidence="4">DNA-binding protein ESCAROLA</fullName>
    </submittedName>
</protein>
<feature type="compositionally biased region" description="Low complexity" evidence="2">
    <location>
        <begin position="63"/>
        <end position="112"/>
    </location>
</feature>
<proteinExistence type="predicted"/>
<accession>A0AAV9B0W5</accession>
<dbReference type="CDD" id="cd11378">
    <property type="entry name" value="DUF296"/>
    <property type="match status" value="1"/>
</dbReference>
<dbReference type="SUPFAM" id="SSF117856">
    <property type="entry name" value="AF0104/ALDC/Ptd012-like"/>
    <property type="match status" value="1"/>
</dbReference>
<dbReference type="FunFam" id="3.30.1330.80:FF:000001">
    <property type="entry name" value="AT-hook motif nuclear-localized protein"/>
    <property type="match status" value="1"/>
</dbReference>
<gene>
    <name evidence="4" type="ORF">QJS04_geneDACA007741</name>
</gene>
<comment type="caution">
    <text evidence="4">The sequence shown here is derived from an EMBL/GenBank/DDBJ whole genome shotgun (WGS) entry which is preliminary data.</text>
</comment>
<sequence length="364" mass="38074">MSNRWWTGNVGIGGVDPTPPPSLHLRHPNNSSDDHHPSLSPLGRLGPPRREQDLLLHHHQPHPHQTNHPNFPTNSGSSNTTNNPTEDDNNNNNNNNSGDDNNDDNNNNNPSTAIESSGGGSGSRSRSGFKRPRGRPPGSKNKPKPPIIVTRESPNAIRSHVLEVSSGTDIMECLASFTRRRQRGICLLSGSGVVANVTLRQPNSPSSSPASSAASAAVVSLQGRFEILSLSGAFLPSPSPPGATGLTVYLAGGQGQVVGGTVVGPLVASGPVMIIAATFTNATYERLPLGEEEPAASGGVAGQEGIQLQQQQAQQGSGEMAGGGDHQAMPMLYNLPPNLMANGQIPHDVFGGWATPPPRPPPTY</sequence>
<dbReference type="PANTHER" id="PTHR31100:SF14">
    <property type="entry name" value="AT-HOOK MOTIF NUCLEAR-LOCALIZED PROTEIN 15"/>
    <property type="match status" value="1"/>
</dbReference>
<reference evidence="4" key="1">
    <citation type="journal article" date="2023" name="Nat. Commun.">
        <title>Diploid and tetraploid genomes of Acorus and the evolution of monocots.</title>
        <authorList>
            <person name="Ma L."/>
            <person name="Liu K.W."/>
            <person name="Li Z."/>
            <person name="Hsiao Y.Y."/>
            <person name="Qi Y."/>
            <person name="Fu T."/>
            <person name="Tang G.D."/>
            <person name="Zhang D."/>
            <person name="Sun W.H."/>
            <person name="Liu D.K."/>
            <person name="Li Y."/>
            <person name="Chen G.Z."/>
            <person name="Liu X.D."/>
            <person name="Liao X.Y."/>
            <person name="Jiang Y.T."/>
            <person name="Yu X."/>
            <person name="Hao Y."/>
            <person name="Huang J."/>
            <person name="Zhao X.W."/>
            <person name="Ke S."/>
            <person name="Chen Y.Y."/>
            <person name="Wu W.L."/>
            <person name="Hsu J.L."/>
            <person name="Lin Y.F."/>
            <person name="Huang M.D."/>
            <person name="Li C.Y."/>
            <person name="Huang L."/>
            <person name="Wang Z.W."/>
            <person name="Zhao X."/>
            <person name="Zhong W.Y."/>
            <person name="Peng D.H."/>
            <person name="Ahmad S."/>
            <person name="Lan S."/>
            <person name="Zhang J.S."/>
            <person name="Tsai W.C."/>
            <person name="Van de Peer Y."/>
            <person name="Liu Z.J."/>
        </authorList>
    </citation>
    <scope>NUCLEOTIDE SEQUENCE</scope>
    <source>
        <strain evidence="4">SCP</strain>
    </source>
</reference>